<dbReference type="InterPro" id="IPR046820">
    <property type="entry name" value="MmeI_TRD"/>
</dbReference>
<dbReference type="Proteomes" id="UP001208853">
    <property type="component" value="Unassembled WGS sequence"/>
</dbReference>
<proteinExistence type="predicted"/>
<dbReference type="AlphaFoldDB" id="A0AAW5TLD5"/>
<dbReference type="Pfam" id="PF20466">
    <property type="entry name" value="MmeI_TRD"/>
    <property type="match status" value="1"/>
</dbReference>
<comment type="caution">
    <text evidence="2">The sequence shown here is derived from an EMBL/GenBank/DDBJ whole genome shotgun (WGS) entry which is preliminary data.</text>
</comment>
<organism evidence="2 3">
    <name type="scientific">Streptococcus anginosus</name>
    <dbReference type="NCBI Taxonomy" id="1328"/>
    <lineage>
        <taxon>Bacteria</taxon>
        <taxon>Bacillati</taxon>
        <taxon>Bacillota</taxon>
        <taxon>Bacilli</taxon>
        <taxon>Lactobacillales</taxon>
        <taxon>Streptococcaceae</taxon>
        <taxon>Streptococcus</taxon>
        <taxon>Streptococcus anginosus group</taxon>
    </lineage>
</organism>
<sequence length="78" mass="8827">AIRYKPTDSIIVPIHTSDQRDYVPIGYLGPDTVISNASFAIYDAEPWLFALLTSKMHMAWLRAVGGQLETRLRYSNTL</sequence>
<feature type="domain" description="MmeI-like target recognition" evidence="1">
    <location>
        <begin position="7"/>
        <end position="78"/>
    </location>
</feature>
<reference evidence="2" key="1">
    <citation type="submission" date="2022-10" db="EMBL/GenBank/DDBJ databases">
        <title>Comparative genomic study of S. anginosus.</title>
        <authorList>
            <person name="Prasad A."/>
            <person name="Ene A."/>
            <person name="Jablonska S."/>
            <person name="Du J."/>
            <person name="Wolfe A.J."/>
            <person name="Putonti C."/>
        </authorList>
    </citation>
    <scope>NUCLEOTIDE SEQUENCE</scope>
    <source>
        <strain evidence="2">UMB6888</strain>
    </source>
</reference>
<protein>
    <recommendedName>
        <fullName evidence="1">MmeI-like target recognition domain-containing protein</fullName>
    </recommendedName>
</protein>
<dbReference type="EMBL" id="JAPAIK010000590">
    <property type="protein sequence ID" value="MCW1073785.1"/>
    <property type="molecule type" value="Genomic_DNA"/>
</dbReference>
<evidence type="ECO:0000259" key="1">
    <source>
        <dbReference type="Pfam" id="PF20466"/>
    </source>
</evidence>
<feature type="non-terminal residue" evidence="2">
    <location>
        <position position="78"/>
    </location>
</feature>
<name>A0AAW5TLD5_STRAP</name>
<gene>
    <name evidence="2" type="ORF">OJ930_12485</name>
</gene>
<evidence type="ECO:0000313" key="2">
    <source>
        <dbReference type="EMBL" id="MCW1073785.1"/>
    </source>
</evidence>
<accession>A0AAW5TLD5</accession>
<evidence type="ECO:0000313" key="3">
    <source>
        <dbReference type="Proteomes" id="UP001208853"/>
    </source>
</evidence>
<feature type="non-terminal residue" evidence="2">
    <location>
        <position position="1"/>
    </location>
</feature>